<keyword evidence="2" id="KW-1185">Reference proteome</keyword>
<evidence type="ECO:0008006" key="3">
    <source>
        <dbReference type="Google" id="ProtNLM"/>
    </source>
</evidence>
<dbReference type="EMBL" id="BLKM01000766">
    <property type="protein sequence ID" value="GFG38308.1"/>
    <property type="molecule type" value="Genomic_DNA"/>
</dbReference>
<evidence type="ECO:0000313" key="2">
    <source>
        <dbReference type="Proteomes" id="UP000502823"/>
    </source>
</evidence>
<sequence>TCLDFDGELFHRGRLGAVLEFPSTAGMRSWLPEAETILKELHAAHQKQPVFSTGLTELHLGAVTVTATDICTILSSVPTLRILRHYQLVTALNLLHGEQWRRNERLPKYRLRNLDADFSHVVRCRMSPEAVLPPDVLQLAVLLCPAACQVHMRFDCSTPHDVLAPIATSLHSLRELSVVCVTSGERSNLNFEDLTAILEHHGADKLRSLELKVIEEVDVHVILTTCAKLERLVLSGCGNVMPPTCHSYNCGDLKLPTLRLLFFADGDDFSWDHAVPPCFWSATLGTAHGSRLEGLFLESPRIAAGTVFQHLPNLQVLSLCRYPEVTLGDVIAMCGLDKPSVRPLLYIRLSDCQRIGQREKRRLTATLNGAHLVVD</sequence>
<dbReference type="Gene3D" id="3.80.10.10">
    <property type="entry name" value="Ribonuclease Inhibitor"/>
    <property type="match status" value="1"/>
</dbReference>
<dbReference type="InterPro" id="IPR032675">
    <property type="entry name" value="LRR_dom_sf"/>
</dbReference>
<dbReference type="Proteomes" id="UP000502823">
    <property type="component" value="Unassembled WGS sequence"/>
</dbReference>
<dbReference type="InParanoid" id="A0A6L2Q6C0"/>
<protein>
    <recommendedName>
        <fullName evidence="3">F-box domain-containing protein</fullName>
    </recommendedName>
</protein>
<evidence type="ECO:0000313" key="1">
    <source>
        <dbReference type="EMBL" id="GFG38308.1"/>
    </source>
</evidence>
<comment type="caution">
    <text evidence="1">The sequence shown here is derived from an EMBL/GenBank/DDBJ whole genome shotgun (WGS) entry which is preliminary data.</text>
</comment>
<organism evidence="1 2">
    <name type="scientific">Coptotermes formosanus</name>
    <name type="common">Formosan subterranean termite</name>
    <dbReference type="NCBI Taxonomy" id="36987"/>
    <lineage>
        <taxon>Eukaryota</taxon>
        <taxon>Metazoa</taxon>
        <taxon>Ecdysozoa</taxon>
        <taxon>Arthropoda</taxon>
        <taxon>Hexapoda</taxon>
        <taxon>Insecta</taxon>
        <taxon>Pterygota</taxon>
        <taxon>Neoptera</taxon>
        <taxon>Polyneoptera</taxon>
        <taxon>Dictyoptera</taxon>
        <taxon>Blattodea</taxon>
        <taxon>Blattoidea</taxon>
        <taxon>Termitoidae</taxon>
        <taxon>Rhinotermitidae</taxon>
        <taxon>Coptotermes</taxon>
    </lineage>
</organism>
<reference evidence="2" key="1">
    <citation type="submission" date="2020-01" db="EMBL/GenBank/DDBJ databases">
        <title>Draft genome sequence of the Termite Coptotermes fromosanus.</title>
        <authorList>
            <person name="Itakura S."/>
            <person name="Yosikawa Y."/>
            <person name="Umezawa K."/>
        </authorList>
    </citation>
    <scope>NUCLEOTIDE SEQUENCE [LARGE SCALE GENOMIC DNA]</scope>
</reference>
<accession>A0A6L2Q6C0</accession>
<dbReference type="SUPFAM" id="SSF52047">
    <property type="entry name" value="RNI-like"/>
    <property type="match status" value="1"/>
</dbReference>
<proteinExistence type="predicted"/>
<dbReference type="AlphaFoldDB" id="A0A6L2Q6C0"/>
<gene>
    <name evidence="1" type="ORF">Cfor_11600</name>
</gene>
<name>A0A6L2Q6C0_COPFO</name>
<feature type="non-terminal residue" evidence="1">
    <location>
        <position position="1"/>
    </location>
</feature>
<dbReference type="OrthoDB" id="6617204at2759"/>